<dbReference type="AlphaFoldDB" id="A0A6J6Z9E4"/>
<evidence type="ECO:0000313" key="2">
    <source>
        <dbReference type="EMBL" id="CAB5041844.1"/>
    </source>
</evidence>
<evidence type="ECO:0000313" key="1">
    <source>
        <dbReference type="EMBL" id="CAB4817023.1"/>
    </source>
</evidence>
<dbReference type="EMBL" id="CAFAAQ010000165">
    <property type="protein sequence ID" value="CAB4817023.1"/>
    <property type="molecule type" value="Genomic_DNA"/>
</dbReference>
<sequence length="58" mass="6116">MSKLMMPILLLAGGFMVLAMWRSPATAAQDFGSVLGNAGTFAQEVVSKLAEFLGNLGR</sequence>
<dbReference type="EMBL" id="CAFBPW010000349">
    <property type="protein sequence ID" value="CAB5041844.1"/>
    <property type="molecule type" value="Genomic_DNA"/>
</dbReference>
<evidence type="ECO:0000313" key="3">
    <source>
        <dbReference type="EMBL" id="CAB5067835.1"/>
    </source>
</evidence>
<accession>A0A6J6Z9E4</accession>
<reference evidence="1" key="1">
    <citation type="submission" date="2020-05" db="EMBL/GenBank/DDBJ databases">
        <authorList>
            <person name="Chiriac C."/>
            <person name="Salcher M."/>
            <person name="Ghai R."/>
            <person name="Kavagutti S V."/>
        </authorList>
    </citation>
    <scope>NUCLEOTIDE SEQUENCE</scope>
</reference>
<dbReference type="EMBL" id="CAFBQW010000151">
    <property type="protein sequence ID" value="CAB5067835.1"/>
    <property type="molecule type" value="Genomic_DNA"/>
</dbReference>
<proteinExistence type="predicted"/>
<organism evidence="1">
    <name type="scientific">freshwater metagenome</name>
    <dbReference type="NCBI Taxonomy" id="449393"/>
    <lineage>
        <taxon>unclassified sequences</taxon>
        <taxon>metagenomes</taxon>
        <taxon>ecological metagenomes</taxon>
    </lineage>
</organism>
<protein>
    <submittedName>
        <fullName evidence="1">Unannotated protein</fullName>
    </submittedName>
</protein>
<gene>
    <name evidence="1" type="ORF">UFOPK3046_01530</name>
    <name evidence="2" type="ORF">UFOPK4173_02030</name>
    <name evidence="3" type="ORF">UFOPK4354_01305</name>
</gene>
<name>A0A6J6Z9E4_9ZZZZ</name>